<dbReference type="GO" id="GO:0016705">
    <property type="term" value="F:oxidoreductase activity, acting on paired donors, with incorporation or reduction of molecular oxygen"/>
    <property type="evidence" value="ECO:0007669"/>
    <property type="project" value="InterPro"/>
</dbReference>
<keyword evidence="5" id="KW-0408">Iron</keyword>
<dbReference type="EMBL" id="UGRY01000008">
    <property type="protein sequence ID" value="SUD49563.1"/>
    <property type="molecule type" value="Genomic_DNA"/>
</dbReference>
<accession>A0A379JNG6</accession>
<keyword evidence="3" id="KW-0479">Metal-binding</keyword>
<comment type="similarity">
    <text evidence="1">Belongs to the cytochrome P450 family.</text>
</comment>
<dbReference type="AlphaFoldDB" id="A0A379JNG6"/>
<keyword evidence="8" id="KW-1185">Reference proteome</keyword>
<sequence>MAPSFHGPRVLLWLEDFAADPHLVYEDMRERYGALAPVELAPGVAATLVIGYHTAVRILNDPDHFPADPRRWQQSVPGDCPVLPMMGWRPNPIRSAGDEHRRYRSAATAALDRIDLHALRGVVEKIAVEQINGFCAHGSADVVRQYAFPVVFGTLNAVLGCSPEISERAATGLAAMFAADADATEGNQILGAALLDLIAAKRATPGADVTSWLIQHPVALDDNEVLHQLVLLYAAGISPPQHLIATTLLLMLTANRFGGELLSGTLSTRDAIDEVLFNDPPMANYCITYPRQPVLVDDVWLPAHQPVVISMAACNNDPAIRSGAEQVTGNRAHLAFSLGPHACPARSMGYMIAQEAIDQLLDALPDLALAVPLEELTWQPGPFHRALEALPVTFPPSSPIP</sequence>
<proteinExistence type="inferred from homology"/>
<organism evidence="7 8">
    <name type="scientific">Nocardia otitidiscaviarum</name>
    <dbReference type="NCBI Taxonomy" id="1823"/>
    <lineage>
        <taxon>Bacteria</taxon>
        <taxon>Bacillati</taxon>
        <taxon>Actinomycetota</taxon>
        <taxon>Actinomycetes</taxon>
        <taxon>Mycobacteriales</taxon>
        <taxon>Nocardiaceae</taxon>
        <taxon>Nocardia</taxon>
    </lineage>
</organism>
<evidence type="ECO:0000256" key="5">
    <source>
        <dbReference type="ARBA" id="ARBA00023004"/>
    </source>
</evidence>
<keyword evidence="6" id="KW-0503">Monooxygenase</keyword>
<evidence type="ECO:0000256" key="6">
    <source>
        <dbReference type="ARBA" id="ARBA00023033"/>
    </source>
</evidence>
<dbReference type="InterPro" id="IPR017972">
    <property type="entry name" value="Cyt_P450_CS"/>
</dbReference>
<dbReference type="RefSeq" id="WP_085996527.1">
    <property type="nucleotide sequence ID" value="NZ_UGRY01000008.1"/>
</dbReference>
<evidence type="ECO:0000256" key="2">
    <source>
        <dbReference type="ARBA" id="ARBA00022617"/>
    </source>
</evidence>
<dbReference type="PANTHER" id="PTHR46696">
    <property type="entry name" value="P450, PUTATIVE (EUROFUNG)-RELATED"/>
    <property type="match status" value="1"/>
</dbReference>
<keyword evidence="4 7" id="KW-0560">Oxidoreductase</keyword>
<dbReference type="InterPro" id="IPR036396">
    <property type="entry name" value="Cyt_P450_sf"/>
</dbReference>
<evidence type="ECO:0000256" key="3">
    <source>
        <dbReference type="ARBA" id="ARBA00022723"/>
    </source>
</evidence>
<dbReference type="InterPro" id="IPR002397">
    <property type="entry name" value="Cyt_P450_B"/>
</dbReference>
<evidence type="ECO:0000256" key="1">
    <source>
        <dbReference type="ARBA" id="ARBA00010617"/>
    </source>
</evidence>
<dbReference type="GO" id="GO:0004497">
    <property type="term" value="F:monooxygenase activity"/>
    <property type="evidence" value="ECO:0007669"/>
    <property type="project" value="UniProtKB-KW"/>
</dbReference>
<protein>
    <submittedName>
        <fullName evidence="7">Cytochrome P450 107B1</fullName>
        <ecNumber evidence="7">1.14.-.-</ecNumber>
    </submittedName>
</protein>
<keyword evidence="2" id="KW-0349">Heme</keyword>
<evidence type="ECO:0000256" key="4">
    <source>
        <dbReference type="ARBA" id="ARBA00023002"/>
    </source>
</evidence>
<dbReference type="EC" id="1.14.-.-" evidence="7"/>
<evidence type="ECO:0000313" key="7">
    <source>
        <dbReference type="EMBL" id="SUD49563.1"/>
    </source>
</evidence>
<reference evidence="7 8" key="1">
    <citation type="submission" date="2018-06" db="EMBL/GenBank/DDBJ databases">
        <authorList>
            <consortium name="Pathogen Informatics"/>
            <person name="Doyle S."/>
        </authorList>
    </citation>
    <scope>NUCLEOTIDE SEQUENCE [LARGE SCALE GENOMIC DNA]</scope>
    <source>
        <strain evidence="7 8">NCTC1934</strain>
    </source>
</reference>
<dbReference type="PRINTS" id="PR00359">
    <property type="entry name" value="BP450"/>
</dbReference>
<dbReference type="GO" id="GO:0020037">
    <property type="term" value="F:heme binding"/>
    <property type="evidence" value="ECO:0007669"/>
    <property type="project" value="InterPro"/>
</dbReference>
<name>A0A379JNG6_9NOCA</name>
<dbReference type="Gene3D" id="1.10.630.10">
    <property type="entry name" value="Cytochrome P450"/>
    <property type="match status" value="1"/>
</dbReference>
<dbReference type="PROSITE" id="PS00086">
    <property type="entry name" value="CYTOCHROME_P450"/>
    <property type="match status" value="1"/>
</dbReference>
<dbReference type="Proteomes" id="UP000255467">
    <property type="component" value="Unassembled WGS sequence"/>
</dbReference>
<dbReference type="GO" id="GO:0005506">
    <property type="term" value="F:iron ion binding"/>
    <property type="evidence" value="ECO:0007669"/>
    <property type="project" value="InterPro"/>
</dbReference>
<dbReference type="SUPFAM" id="SSF48264">
    <property type="entry name" value="Cytochrome P450"/>
    <property type="match status" value="1"/>
</dbReference>
<gene>
    <name evidence="7" type="ORF">NCTC1934_06917</name>
</gene>
<dbReference type="OrthoDB" id="4154936at2"/>
<evidence type="ECO:0000313" key="8">
    <source>
        <dbReference type="Proteomes" id="UP000255467"/>
    </source>
</evidence>
<dbReference type="PANTHER" id="PTHR46696:SF1">
    <property type="entry name" value="CYTOCHROME P450 YJIB-RELATED"/>
    <property type="match status" value="1"/>
</dbReference>